<feature type="transmembrane region" description="Helical" evidence="8">
    <location>
        <begin position="341"/>
        <end position="361"/>
    </location>
</feature>
<dbReference type="InterPro" id="IPR027417">
    <property type="entry name" value="P-loop_NTPase"/>
</dbReference>
<evidence type="ECO:0000256" key="5">
    <source>
        <dbReference type="ARBA" id="ARBA00022840"/>
    </source>
</evidence>
<evidence type="ECO:0000313" key="12">
    <source>
        <dbReference type="EMBL" id="MDG3586003.1"/>
    </source>
</evidence>
<comment type="caution">
    <text evidence="12">The sequence shown here is derived from an EMBL/GenBank/DDBJ whole genome shotgun (WGS) entry which is preliminary data.</text>
</comment>
<dbReference type="Pfam" id="PF00005">
    <property type="entry name" value="ABC_tran"/>
    <property type="match status" value="1"/>
</dbReference>
<feature type="domain" description="ABC transmembrane type-1" evidence="10">
    <location>
        <begin position="204"/>
        <end position="485"/>
    </location>
</feature>
<keyword evidence="6 8" id="KW-1133">Transmembrane helix</keyword>
<dbReference type="CDD" id="cd18571">
    <property type="entry name" value="ABC_6TM_peptidase_like"/>
    <property type="match status" value="1"/>
</dbReference>
<feature type="transmembrane region" description="Helical" evidence="8">
    <location>
        <begin position="313"/>
        <end position="335"/>
    </location>
</feature>
<organism evidence="12 13">
    <name type="scientific">Galbibacter pacificus</name>
    <dbReference type="NCBI Taxonomy" id="2996052"/>
    <lineage>
        <taxon>Bacteria</taxon>
        <taxon>Pseudomonadati</taxon>
        <taxon>Bacteroidota</taxon>
        <taxon>Flavobacteriia</taxon>
        <taxon>Flavobacteriales</taxon>
        <taxon>Flavobacteriaceae</taxon>
        <taxon>Galbibacter</taxon>
    </lineage>
</organism>
<keyword evidence="2 8" id="KW-0812">Transmembrane</keyword>
<dbReference type="InterPro" id="IPR011527">
    <property type="entry name" value="ABC1_TM_dom"/>
</dbReference>
<gene>
    <name evidence="12" type="ORF">OSR52_08980</name>
</gene>
<dbReference type="Gene3D" id="1.20.1560.10">
    <property type="entry name" value="ABC transporter type 1, transmembrane domain"/>
    <property type="match status" value="1"/>
</dbReference>
<dbReference type="InterPro" id="IPR003593">
    <property type="entry name" value="AAA+_ATPase"/>
</dbReference>
<dbReference type="InterPro" id="IPR017871">
    <property type="entry name" value="ABC_transporter-like_CS"/>
</dbReference>
<dbReference type="PROSITE" id="PS00211">
    <property type="entry name" value="ABC_TRANSPORTER_1"/>
    <property type="match status" value="1"/>
</dbReference>
<dbReference type="SUPFAM" id="SSF90123">
    <property type="entry name" value="ABC transporter transmembrane region"/>
    <property type="match status" value="1"/>
</dbReference>
<keyword evidence="5" id="KW-0067">ATP-binding</keyword>
<dbReference type="Gene3D" id="3.40.50.300">
    <property type="entry name" value="P-loop containing nucleotide triphosphate hydrolases"/>
    <property type="match status" value="1"/>
</dbReference>
<feature type="transmembrane region" description="Helical" evidence="8">
    <location>
        <begin position="201"/>
        <end position="220"/>
    </location>
</feature>
<evidence type="ECO:0000259" key="11">
    <source>
        <dbReference type="PROSITE" id="PS50990"/>
    </source>
</evidence>
<evidence type="ECO:0000259" key="9">
    <source>
        <dbReference type="PROSITE" id="PS50893"/>
    </source>
</evidence>
<dbReference type="SUPFAM" id="SSF52540">
    <property type="entry name" value="P-loop containing nucleoside triphosphate hydrolases"/>
    <property type="match status" value="1"/>
</dbReference>
<dbReference type="EMBL" id="JAPMUA010000003">
    <property type="protein sequence ID" value="MDG3586003.1"/>
    <property type="molecule type" value="Genomic_DNA"/>
</dbReference>
<dbReference type="InterPro" id="IPR039421">
    <property type="entry name" value="Type_1_exporter"/>
</dbReference>
<dbReference type="Pfam" id="PF00664">
    <property type="entry name" value="ABC_membrane"/>
    <property type="match status" value="1"/>
</dbReference>
<dbReference type="PANTHER" id="PTHR43394">
    <property type="entry name" value="ATP-DEPENDENT PERMEASE MDL1, MITOCHONDRIAL"/>
    <property type="match status" value="1"/>
</dbReference>
<dbReference type="InterPro" id="IPR005074">
    <property type="entry name" value="Peptidase_C39"/>
</dbReference>
<dbReference type="Proteomes" id="UP001153642">
    <property type="component" value="Unassembled WGS sequence"/>
</dbReference>
<comment type="subcellular location">
    <subcellularLocation>
        <location evidence="1">Cell membrane</location>
        <topology evidence="1">Multi-pass membrane protein</topology>
    </subcellularLocation>
</comment>
<evidence type="ECO:0000256" key="3">
    <source>
        <dbReference type="ARBA" id="ARBA00022741"/>
    </source>
</evidence>
<evidence type="ECO:0000256" key="2">
    <source>
        <dbReference type="ARBA" id="ARBA00022692"/>
    </source>
</evidence>
<dbReference type="PROSITE" id="PS50990">
    <property type="entry name" value="PEPTIDASE_C39"/>
    <property type="match status" value="1"/>
</dbReference>
<evidence type="ECO:0000256" key="8">
    <source>
        <dbReference type="SAM" id="Phobius"/>
    </source>
</evidence>
<feature type="transmembrane region" description="Helical" evidence="8">
    <location>
        <begin position="240"/>
        <end position="257"/>
    </location>
</feature>
<evidence type="ECO:0000256" key="7">
    <source>
        <dbReference type="ARBA" id="ARBA00023136"/>
    </source>
</evidence>
<evidence type="ECO:0000256" key="6">
    <source>
        <dbReference type="ARBA" id="ARBA00022989"/>
    </source>
</evidence>
<evidence type="ECO:0000313" key="13">
    <source>
        <dbReference type="Proteomes" id="UP001153642"/>
    </source>
</evidence>
<evidence type="ECO:0000259" key="10">
    <source>
        <dbReference type="PROSITE" id="PS50929"/>
    </source>
</evidence>
<feature type="domain" description="Peptidase C39" evidence="11">
    <location>
        <begin position="36"/>
        <end position="158"/>
    </location>
</feature>
<proteinExistence type="predicted"/>
<keyword evidence="4" id="KW-0378">Hydrolase</keyword>
<accession>A0ABT6FRV7</accession>
<feature type="domain" description="ABC transporter" evidence="9">
    <location>
        <begin position="516"/>
        <end position="751"/>
    </location>
</feature>
<dbReference type="PROSITE" id="PS50893">
    <property type="entry name" value="ABC_TRANSPORTER_2"/>
    <property type="match status" value="1"/>
</dbReference>
<keyword evidence="13" id="KW-1185">Reference proteome</keyword>
<evidence type="ECO:0000256" key="1">
    <source>
        <dbReference type="ARBA" id="ARBA00004651"/>
    </source>
</evidence>
<protein>
    <submittedName>
        <fullName evidence="12">Peptidase domain-containing ABC transporter</fullName>
    </submittedName>
</protein>
<reference evidence="12" key="1">
    <citation type="submission" date="2022-11" db="EMBL/GenBank/DDBJ databases">
        <title>High-quality draft genome sequence of Galbibacter sp. strain CMA-7.</title>
        <authorList>
            <person name="Wei L."/>
            <person name="Dong C."/>
            <person name="Shao Z."/>
        </authorList>
    </citation>
    <scope>NUCLEOTIDE SEQUENCE</scope>
    <source>
        <strain evidence="12">CMA-7</strain>
    </source>
</reference>
<keyword evidence="7 8" id="KW-0472">Membrane</keyword>
<keyword evidence="3" id="KW-0547">Nucleotide-binding</keyword>
<dbReference type="Pfam" id="PF03412">
    <property type="entry name" value="Peptidase_C39"/>
    <property type="match status" value="1"/>
</dbReference>
<sequence>MNTLFFQLLSVITVLRWVNQKLIVNHMYKKRPFYRQKNSMDCGITCLRMICKYYGKRIAASTLLNIVEVENVGISMAGIKKTGESIGLDVQGFRLTELDQLKLLSKDLPFIVHWNRKHFVTVYSLGKRSIVIGDPAKGILRVSYKEFYKKAFKTDRGSAQAPAANILTLEPTEAFEKIQDDKSQRLPKIDFIKKHLRDKKFYFVVIFLGLLALMSIQFVLPFLTKNVVDVGIKNGDLDMIKYLLMGQFFLIISKAIFEASRNYIIQHLSVRINYSLLANFIEKLFKLTVPFFEKRKIGDLLQRIKDHQRVEFFLTKSLLNVSISILTVMVFSTVLFIFNKIFFFLFLGATVLYVSWIMIFLPTRKKIDWERFEVGSRNQTILVQAISGIQDLKIYGAFPYLLSKWKSNQKDYIKNAFKTLKITQIQETGASYIYQLSQIVILFFSARLIIMNQLTIGSMLSIQFIIGQLISPVQQLLMSVIFGVEAKLSFDRIFDLWDAPEENHQDNKIEDFESKIAFKNVRFKHGGHQSSFILNDVNIEIRKGETIAIVGSSGSGKTTILKLLLGYYSDYNGSISIDNRELNSLNIESWRKKCGVVLQDNYIFSDTLAKNIALSEKFDMNKIREAVRIADLDQYVKTLPLKYNTVIGDDGMGLSQGQKQRILIARAVYKQPEILLLDEATNALDSETETNIINNLNGHASKKTVVLIAHRLSTVKHANKIYVFKDGMIGESGSHDELINSGGIYYNLVQRQLNQSTYAISQ</sequence>
<dbReference type="Gene3D" id="3.90.70.10">
    <property type="entry name" value="Cysteine proteinases"/>
    <property type="match status" value="1"/>
</dbReference>
<dbReference type="PROSITE" id="PS50929">
    <property type="entry name" value="ABC_TM1F"/>
    <property type="match status" value="1"/>
</dbReference>
<feature type="transmembrane region" description="Helical" evidence="8">
    <location>
        <begin position="432"/>
        <end position="450"/>
    </location>
</feature>
<name>A0ABT6FRV7_9FLAO</name>
<dbReference type="SMART" id="SM00382">
    <property type="entry name" value="AAA"/>
    <property type="match status" value="1"/>
</dbReference>
<evidence type="ECO:0000256" key="4">
    <source>
        <dbReference type="ARBA" id="ARBA00022801"/>
    </source>
</evidence>
<dbReference type="InterPro" id="IPR036640">
    <property type="entry name" value="ABC1_TM_sf"/>
</dbReference>
<dbReference type="InterPro" id="IPR003439">
    <property type="entry name" value="ABC_transporter-like_ATP-bd"/>
</dbReference>
<dbReference type="PANTHER" id="PTHR43394:SF1">
    <property type="entry name" value="ATP-BINDING CASSETTE SUB-FAMILY B MEMBER 10, MITOCHONDRIAL"/>
    <property type="match status" value="1"/>
</dbReference>